<protein>
    <submittedName>
        <fullName evidence="1">PqqD family protein</fullName>
    </submittedName>
</protein>
<evidence type="ECO:0000313" key="2">
    <source>
        <dbReference type="Proteomes" id="UP001400965"/>
    </source>
</evidence>
<sequence>MNNNDILNLVFKVSSNVDYEVHNDLVTIIEKQDHFIQKFFRKLKFKIPMYKKIELDKYSSFVFLQIDGKKTVEDIGCSLENTYGEDSHPLYERLLVFLNHIEVNCKYIEKIS</sequence>
<reference evidence="2" key="1">
    <citation type="journal article" date="2019" name="Int. J. Syst. Evol. Microbiol.">
        <title>The Global Catalogue of Microorganisms (GCM) 10K type strain sequencing project: providing services to taxonomists for standard genome sequencing and annotation.</title>
        <authorList>
            <consortium name="The Broad Institute Genomics Platform"/>
            <consortium name="The Broad Institute Genome Sequencing Center for Infectious Disease"/>
            <person name="Wu L."/>
            <person name="Ma J."/>
        </authorList>
    </citation>
    <scope>NUCLEOTIDE SEQUENCE [LARGE SCALE GENOMIC DNA]</scope>
    <source>
        <strain evidence="2">JCM 6486</strain>
    </source>
</reference>
<comment type="caution">
    <text evidence="1">The sequence shown here is derived from an EMBL/GenBank/DDBJ whole genome shotgun (WGS) entry which is preliminary data.</text>
</comment>
<dbReference type="EMBL" id="BAAACP010000010">
    <property type="protein sequence ID" value="GAA0864621.1"/>
    <property type="molecule type" value="Genomic_DNA"/>
</dbReference>
<gene>
    <name evidence="1" type="ORF">GCM10008917_18840</name>
</gene>
<accession>A0ABP3XG93</accession>
<keyword evidence="2" id="KW-1185">Reference proteome</keyword>
<proteinExistence type="predicted"/>
<name>A0ABP3XG93_9FIRM</name>
<evidence type="ECO:0000313" key="1">
    <source>
        <dbReference type="EMBL" id="GAA0864621.1"/>
    </source>
</evidence>
<organism evidence="1 2">
    <name type="scientific">Paraclostridium tenue</name>
    <dbReference type="NCBI Taxonomy" id="1737"/>
    <lineage>
        <taxon>Bacteria</taxon>
        <taxon>Bacillati</taxon>
        <taxon>Bacillota</taxon>
        <taxon>Clostridia</taxon>
        <taxon>Peptostreptococcales</taxon>
        <taxon>Peptostreptococcaceae</taxon>
        <taxon>Paraclostridium</taxon>
    </lineage>
</organism>
<dbReference type="RefSeq" id="WP_428833874.1">
    <property type="nucleotide sequence ID" value="NZ_BAAACP010000010.1"/>
</dbReference>
<dbReference type="Proteomes" id="UP001400965">
    <property type="component" value="Unassembled WGS sequence"/>
</dbReference>